<dbReference type="EMBL" id="AGTP01042691">
    <property type="status" value="NOT_ANNOTATED_CDS"/>
    <property type="molecule type" value="Genomic_DNA"/>
</dbReference>
<feature type="domain" description="PDZ" evidence="10">
    <location>
        <begin position="321"/>
        <end position="420"/>
    </location>
</feature>
<protein>
    <submittedName>
        <fullName evidence="12">PATJ crumbs cell polarity complex component</fullName>
    </submittedName>
</protein>
<keyword evidence="8" id="KW-0472">Membrane</keyword>
<organism evidence="12 13">
    <name type="scientific">Ictidomys tridecemlineatus</name>
    <name type="common">Thirteen-lined ground squirrel</name>
    <name type="synonym">Spermophilus tridecemlineatus</name>
    <dbReference type="NCBI Taxonomy" id="43179"/>
    <lineage>
        <taxon>Eukaryota</taxon>
        <taxon>Metazoa</taxon>
        <taxon>Chordata</taxon>
        <taxon>Craniata</taxon>
        <taxon>Vertebrata</taxon>
        <taxon>Euteleostomi</taxon>
        <taxon>Mammalia</taxon>
        <taxon>Eutheria</taxon>
        <taxon>Euarchontoglires</taxon>
        <taxon>Glires</taxon>
        <taxon>Rodentia</taxon>
        <taxon>Sciuromorpha</taxon>
        <taxon>Sciuridae</taxon>
        <taxon>Xerinae</taxon>
        <taxon>Marmotini</taxon>
        <taxon>Ictidomys</taxon>
    </lineage>
</organism>
<dbReference type="SUPFAM" id="SSF50156">
    <property type="entry name" value="PDZ domain-like"/>
    <property type="match status" value="8"/>
</dbReference>
<dbReference type="Gene3D" id="2.30.42.10">
    <property type="match status" value="7"/>
</dbReference>
<evidence type="ECO:0000256" key="6">
    <source>
        <dbReference type="ARBA" id="ARBA00022737"/>
    </source>
</evidence>
<dbReference type="FunFam" id="2.30.42.10:FF:000070">
    <property type="entry name" value="Multiple PDZ domain protein"/>
    <property type="match status" value="1"/>
</dbReference>
<dbReference type="InterPro" id="IPR004172">
    <property type="entry name" value="L27_dom"/>
</dbReference>
<dbReference type="CDD" id="cd06671">
    <property type="entry name" value="PDZ7_MUPP1-PD6_PATJ-like"/>
    <property type="match status" value="1"/>
</dbReference>
<feature type="domain" description="PDZ" evidence="10">
    <location>
        <begin position="1296"/>
        <end position="1328"/>
    </location>
</feature>
<evidence type="ECO:0000313" key="12">
    <source>
        <dbReference type="Ensembl" id="ENSSTOP00000013791.3"/>
    </source>
</evidence>
<dbReference type="FunFam" id="1.20.1440.360:FF:000001">
    <property type="entry name" value="PATJ, crumbs cell polarity complex component"/>
    <property type="match status" value="1"/>
</dbReference>
<feature type="domain" description="PDZ" evidence="10">
    <location>
        <begin position="1075"/>
        <end position="1158"/>
    </location>
</feature>
<dbReference type="Pfam" id="PF00595">
    <property type="entry name" value="PDZ"/>
    <property type="match status" value="6"/>
</dbReference>
<dbReference type="CDD" id="cd06669">
    <property type="entry name" value="PDZ5_MUPP1-like"/>
    <property type="match status" value="1"/>
</dbReference>
<gene>
    <name evidence="12" type="primary">PATJ</name>
</gene>
<dbReference type="EMBL" id="AGTP01042689">
    <property type="status" value="NOT_ANNOTATED_CDS"/>
    <property type="molecule type" value="Genomic_DNA"/>
</dbReference>
<dbReference type="PANTHER" id="PTHR19964">
    <property type="entry name" value="MULTIPLE PDZ DOMAIN PROTEIN"/>
    <property type="match status" value="1"/>
</dbReference>
<keyword evidence="6" id="KW-0677">Repeat</keyword>
<evidence type="ECO:0000256" key="3">
    <source>
        <dbReference type="ARBA" id="ARBA00022427"/>
    </source>
</evidence>
<dbReference type="EMBL" id="AGTP01042692">
    <property type="status" value="NOT_ANNOTATED_CDS"/>
    <property type="molecule type" value="Genomic_DNA"/>
</dbReference>
<dbReference type="CDD" id="cd06667">
    <property type="entry name" value="PDZ2_MUPP1-like"/>
    <property type="match status" value="1"/>
</dbReference>
<dbReference type="EMBL" id="AGTP01042688">
    <property type="status" value="NOT_ANNOTATED_CDS"/>
    <property type="molecule type" value="Genomic_DNA"/>
</dbReference>
<evidence type="ECO:0000256" key="2">
    <source>
        <dbReference type="ARBA" id="ARBA00004435"/>
    </source>
</evidence>
<keyword evidence="7" id="KW-0965">Cell junction</keyword>
<feature type="compositionally biased region" description="Pro residues" evidence="9">
    <location>
        <begin position="1031"/>
        <end position="1042"/>
    </location>
</feature>
<reference evidence="12" key="3">
    <citation type="submission" date="2025-09" db="UniProtKB">
        <authorList>
            <consortium name="Ensembl"/>
        </authorList>
    </citation>
    <scope>IDENTIFICATION</scope>
</reference>
<dbReference type="EMBL" id="AGTP01042684">
    <property type="status" value="NOT_ANNOTATED_CDS"/>
    <property type="molecule type" value="Genomic_DNA"/>
</dbReference>
<dbReference type="HOGENOM" id="CLU_002378_1_0_1"/>
<dbReference type="GeneTree" id="ENSGT00940000155136"/>
<dbReference type="Gene3D" id="1.20.1440.360">
    <property type="match status" value="1"/>
</dbReference>
<keyword evidence="3" id="KW-0796">Tight junction</keyword>
<dbReference type="SMART" id="SM00569">
    <property type="entry name" value="L27"/>
    <property type="match status" value="1"/>
</dbReference>
<dbReference type="PANTHER" id="PTHR19964:SF11">
    <property type="entry name" value="INAD-LIKE PROTEIN"/>
    <property type="match status" value="1"/>
</dbReference>
<feature type="region of interest" description="Disordered" evidence="9">
    <location>
        <begin position="1167"/>
        <end position="1193"/>
    </location>
</feature>
<dbReference type="GO" id="GO:0034451">
    <property type="term" value="C:centriolar satellite"/>
    <property type="evidence" value="ECO:0007669"/>
    <property type="project" value="Ensembl"/>
</dbReference>
<feature type="domain" description="PDZ" evidence="10">
    <location>
        <begin position="134"/>
        <end position="221"/>
    </location>
</feature>
<dbReference type="Gene3D" id="6.20.370.60">
    <property type="match status" value="1"/>
</dbReference>
<keyword evidence="4" id="KW-1003">Cell membrane</keyword>
<feature type="domain" description="PDZ" evidence="10">
    <location>
        <begin position="904"/>
        <end position="996"/>
    </location>
</feature>
<dbReference type="EMBL" id="AGTP01042690">
    <property type="status" value="NOT_ANNOTATED_CDS"/>
    <property type="molecule type" value="Genomic_DNA"/>
</dbReference>
<dbReference type="EMBL" id="AGTP01042686">
    <property type="status" value="NOT_ANNOTATED_CDS"/>
    <property type="molecule type" value="Genomic_DNA"/>
</dbReference>
<dbReference type="PROSITE" id="PS50106">
    <property type="entry name" value="PDZ"/>
    <property type="match status" value="8"/>
</dbReference>
<dbReference type="CDD" id="cd06672">
    <property type="entry name" value="PDZ8_MUPP1-PDZ7_PATJ-PDZ2_INAD-like"/>
    <property type="match status" value="1"/>
</dbReference>
<dbReference type="eggNOG" id="KOG3528">
    <property type="taxonomic scope" value="Eukaryota"/>
</dbReference>
<feature type="region of interest" description="Disordered" evidence="9">
    <location>
        <begin position="1000"/>
        <end position="1058"/>
    </location>
</feature>
<dbReference type="PROSITE" id="PS51022">
    <property type="entry name" value="L27"/>
    <property type="match status" value="1"/>
</dbReference>
<evidence type="ECO:0000256" key="9">
    <source>
        <dbReference type="SAM" id="MobiDB-lite"/>
    </source>
</evidence>
<dbReference type="InterPro" id="IPR036034">
    <property type="entry name" value="PDZ_sf"/>
</dbReference>
<feature type="compositionally biased region" description="Acidic residues" evidence="9">
    <location>
        <begin position="1047"/>
        <end position="1056"/>
    </location>
</feature>
<dbReference type="GO" id="GO:0120192">
    <property type="term" value="P:tight junction assembly"/>
    <property type="evidence" value="ECO:0007669"/>
    <property type="project" value="TreeGrafter"/>
</dbReference>
<evidence type="ECO:0000256" key="7">
    <source>
        <dbReference type="ARBA" id="ARBA00022949"/>
    </source>
</evidence>
<feature type="domain" description="L27" evidence="11">
    <location>
        <begin position="5"/>
        <end position="65"/>
    </location>
</feature>
<proteinExistence type="predicted"/>
<reference evidence="12" key="2">
    <citation type="submission" date="2025-08" db="UniProtKB">
        <authorList>
            <consortium name="Ensembl"/>
        </authorList>
    </citation>
    <scope>IDENTIFICATION</scope>
</reference>
<dbReference type="CDD" id="cd06689">
    <property type="entry name" value="PDZ1_MUPP1-like"/>
    <property type="match status" value="1"/>
</dbReference>
<dbReference type="InParanoid" id="I3MPP0"/>
<comment type="subcellular location">
    <subcellularLocation>
        <location evidence="1">Apical cell membrane</location>
    </subcellularLocation>
    <subcellularLocation>
        <location evidence="2">Cell junction</location>
        <location evidence="2">Tight junction</location>
    </subcellularLocation>
</comment>
<dbReference type="FunFam" id="2.30.42.10:FF:000051">
    <property type="entry name" value="Multiple PDZ domain protein isoform X1"/>
    <property type="match status" value="1"/>
</dbReference>
<feature type="domain" description="PDZ" evidence="10">
    <location>
        <begin position="248"/>
        <end position="328"/>
    </location>
</feature>
<dbReference type="EMBL" id="AGTP01042687">
    <property type="status" value="NOT_ANNOTATED_CDS"/>
    <property type="molecule type" value="Genomic_DNA"/>
</dbReference>
<dbReference type="SMART" id="SM00228">
    <property type="entry name" value="PDZ"/>
    <property type="match status" value="8"/>
</dbReference>
<keyword evidence="13" id="KW-1185">Reference proteome</keyword>
<feature type="region of interest" description="Disordered" evidence="9">
    <location>
        <begin position="1198"/>
        <end position="1217"/>
    </location>
</feature>
<name>I3MPP0_ICTTR</name>
<evidence type="ECO:0000256" key="4">
    <source>
        <dbReference type="ARBA" id="ARBA00022475"/>
    </source>
</evidence>
<dbReference type="STRING" id="43179.ENSSTOP00000013791"/>
<accession>I3MPP0</accession>
<dbReference type="InterPro" id="IPR015132">
    <property type="entry name" value="L27_2"/>
</dbReference>
<dbReference type="FunFam" id="2.30.42.10:FF:000054">
    <property type="entry name" value="multiple PDZ domain protein isoform X1"/>
    <property type="match status" value="1"/>
</dbReference>
<dbReference type="FunFam" id="2.30.42.10:FF:000125">
    <property type="entry name" value="PATJ, crumbs cell polarity complex component"/>
    <property type="match status" value="1"/>
</dbReference>
<dbReference type="FunCoup" id="I3MPP0">
    <property type="interactions" value="292"/>
</dbReference>
<dbReference type="Ensembl" id="ENSSTOT00000015400.3">
    <property type="protein sequence ID" value="ENSSTOP00000013791.3"/>
    <property type="gene ID" value="ENSSTOG00000015380.3"/>
</dbReference>
<dbReference type="InterPro" id="IPR051342">
    <property type="entry name" value="PDZ_scaffold"/>
</dbReference>
<dbReference type="InterPro" id="IPR036892">
    <property type="entry name" value="L27_dom_sf"/>
</dbReference>
<dbReference type="Pfam" id="PF09045">
    <property type="entry name" value="L27_2"/>
    <property type="match status" value="1"/>
</dbReference>
<dbReference type="eggNOG" id="KOG0708">
    <property type="taxonomic scope" value="Eukaryota"/>
</dbReference>
<dbReference type="GO" id="GO:0005923">
    <property type="term" value="C:bicellular tight junction"/>
    <property type="evidence" value="ECO:0007669"/>
    <property type="project" value="UniProtKB-SubCell"/>
</dbReference>
<evidence type="ECO:0000256" key="1">
    <source>
        <dbReference type="ARBA" id="ARBA00004221"/>
    </source>
</evidence>
<dbReference type="SUPFAM" id="SSF101288">
    <property type="entry name" value="L27 domain"/>
    <property type="match status" value="1"/>
</dbReference>
<evidence type="ECO:0000259" key="11">
    <source>
        <dbReference type="PROSITE" id="PS51022"/>
    </source>
</evidence>
<dbReference type="InterPro" id="IPR001478">
    <property type="entry name" value="PDZ"/>
</dbReference>
<dbReference type="GO" id="GO:0016324">
    <property type="term" value="C:apical plasma membrane"/>
    <property type="evidence" value="ECO:0007669"/>
    <property type="project" value="UniProtKB-SubCell"/>
</dbReference>
<reference evidence="13" key="1">
    <citation type="submission" date="2011-11" db="EMBL/GenBank/DDBJ databases">
        <title>The Draft Genome of Spermophilus tridecemlineatus.</title>
        <authorList>
            <consortium name="The Broad Institute Genome Assembly &amp; Analysis Group"/>
            <consortium name="Computational R&amp;D Group"/>
            <consortium name="and Sequencing Platform"/>
            <person name="Di Palma F."/>
            <person name="Alfoldi J."/>
            <person name="Johnson J."/>
            <person name="Berlin A."/>
            <person name="Gnerre S."/>
            <person name="Jaffe D."/>
            <person name="MacCallum I."/>
            <person name="Young S."/>
            <person name="Walker B.J."/>
            <person name="Lindblad-Toh K."/>
        </authorList>
    </citation>
    <scope>NUCLEOTIDE SEQUENCE [LARGE SCALE GENOMIC DNA]</scope>
</reference>
<evidence type="ECO:0000259" key="10">
    <source>
        <dbReference type="PROSITE" id="PS50106"/>
    </source>
</evidence>
<sequence>MPENPATDKLQVLQVLDRLKMKLQDKGDTSQNEKLSMFYETLRSPLFNQILTLQQSIKQLKGQLSHIPSDCSANFDFSRKGLLVFTDSSITSGNAHRPCNNLTASGLFPWTSKLGNEDFNSIIQQMAQGREIEYIDIERPSTGGLGFSVVALKSQNQGEVDIFVKEVHPGSVADRDQRLKENDQILAINHTPLDHNISHQQAIALLQQTGGSLHLVVAREPVHTKSRTSTSSADTTLPETVCWGHIEDVELINDGSGLGFGIVGGKSSGVVVRTIVPGGLADRDGRLQTGDHILKIGGTNVQGMTSEQVAQVLRNCGNSVRMLVARDPKGEISETPPTPAALPVALPAAVANTSPSSEASGIYVKSIIPGSAAYYNGQIQENDKIVAVDGVNIQGFANHDVVEVLRNAGQLVHLTLVRRKAPSSASLLEQPTDRGTVVEPPKSPALFITGAVETETNLDAEDEDIEERMDNQKKDNIQALEKLERVPNTPENELKSKWENLLGPDYEVMVATLDTQIADDAELQKYSKLLPIHTLRLGVEVDSFDGHHYISSIVPGGPVDMLNLLQLEDELLEVNGVQLYGKSRREAVSFLKEVPPPFTLVCCRRLFDDEASVDEPMTTETLLPEMEVENRIDVSPEDEDDGELALWSPEVKIVELVKDHKGLGFSILDYQDPLDPTRSVIVIRSLVADGVAERSGELLPGDRLVSVNDYCLDNTTLAEAVEVLKAVPPGTVHLGICKPLVEDEKEESCYILHSNSNEDKTEPPGTILDMNSSLILEAPKMKEHFGIDSLPSIPSTDGDCQHSRFDDMENLNSLAKSSLDLDMMIPNDVQGPSMLTDLPAVAPRREQEDLPLYQLPRTRVVSKASVYPGMLSSRYATDACELPEREEGEGEETPNFSHWGPPRIVEIFREPNVSLGISIVGGQTVIKRLKNGEEIKGIFIKQVLEDSPAGKTNALKTGDKILEVSGVDLQNASHNEAVEAIKNSGNPVVFVVQSLSPTPRVIPNIHNKGNKIAKNQSQDTPEKKEKRQGTAPPPMKLPPPYKAPSVDSDENEEENAFTDKKIRQRYADLPGELHIIELEKDKNGLGLSLAGNKDRTRMSIFIVGINPEGPAAMDGRMRIGDELLEINNQILYGRSHQNASAIIKTAPSKVKLVFIRNEDAVNQMAVPPFPLPSSSPSSIEDQSGIEPVSSEEDGNLEVGVKQLPGSDSSNLAASQMKEQKYSTKASFSSQEIPLAPTPSYHSSDTDFTSCGSFQAPLSVDPATCPIVPGQEMIIEISKGRSGLGLSIVGGRDTPLVNGVDLRTSSHEEAITALRQTPQKVRLVVYRDEAHYKDEENLEIFPVDLQKKAGRGLGLSIVGKR</sequence>
<dbReference type="EMBL" id="AGTP01042693">
    <property type="status" value="NOT_ANNOTATED_CDS"/>
    <property type="molecule type" value="Genomic_DNA"/>
</dbReference>
<dbReference type="GO" id="GO:0005829">
    <property type="term" value="C:cytosol"/>
    <property type="evidence" value="ECO:0007669"/>
    <property type="project" value="Ensembl"/>
</dbReference>
<feature type="domain" description="PDZ" evidence="10">
    <location>
        <begin position="520"/>
        <end position="606"/>
    </location>
</feature>
<dbReference type="EMBL" id="AGTP01042685">
    <property type="status" value="NOT_ANNOTATED_CDS"/>
    <property type="molecule type" value="Genomic_DNA"/>
</dbReference>
<keyword evidence="5" id="KW-0597">Phosphoprotein</keyword>
<feature type="domain" description="PDZ" evidence="10">
    <location>
        <begin position="653"/>
        <end position="725"/>
    </location>
</feature>
<evidence type="ECO:0000256" key="5">
    <source>
        <dbReference type="ARBA" id="ARBA00022553"/>
    </source>
</evidence>
<evidence type="ECO:0000256" key="8">
    <source>
        <dbReference type="ARBA" id="ARBA00023136"/>
    </source>
</evidence>
<dbReference type="Proteomes" id="UP000005215">
    <property type="component" value="Unassembled WGS sequence"/>
</dbReference>
<evidence type="ECO:0000313" key="13">
    <source>
        <dbReference type="Proteomes" id="UP000005215"/>
    </source>
</evidence>